<protein>
    <submittedName>
        <fullName evidence="1">DUF1572 domain-containing protein</fullName>
    </submittedName>
</protein>
<dbReference type="EMBL" id="CP048209">
    <property type="protein sequence ID" value="QHT60925.1"/>
    <property type="molecule type" value="Genomic_DNA"/>
</dbReference>
<evidence type="ECO:0000313" key="1">
    <source>
        <dbReference type="EMBL" id="QHT60925.1"/>
    </source>
</evidence>
<dbReference type="InterPro" id="IPR034660">
    <property type="entry name" value="DinB/YfiT-like"/>
</dbReference>
<gene>
    <name evidence="1" type="ORF">GXP70_13860</name>
</gene>
<reference evidence="1 2" key="1">
    <citation type="submission" date="2020-01" db="EMBL/GenBank/DDBJ databases">
        <title>Paenibacillus sp. nov., isolated from tomato rhizosphere.</title>
        <authorList>
            <person name="Weon H.-Y."/>
            <person name="Lee S.A."/>
        </authorList>
    </citation>
    <scope>NUCLEOTIDE SEQUENCE [LARGE SCALE GENOMIC DNA]</scope>
    <source>
        <strain evidence="1 2">12200R-189</strain>
    </source>
</reference>
<dbReference type="Proteomes" id="UP000476064">
    <property type="component" value="Chromosome"/>
</dbReference>
<accession>A0A6C0G684</accession>
<dbReference type="InterPro" id="IPR011466">
    <property type="entry name" value="DUF1572"/>
</dbReference>
<keyword evidence="2" id="KW-1185">Reference proteome</keyword>
<dbReference type="KEGG" id="plyc:GXP70_13860"/>
<dbReference type="AlphaFoldDB" id="A0A6C0G684"/>
<organism evidence="1 2">
    <name type="scientific">Paenibacillus lycopersici</name>
    <dbReference type="NCBI Taxonomy" id="2704462"/>
    <lineage>
        <taxon>Bacteria</taxon>
        <taxon>Bacillati</taxon>
        <taxon>Bacillota</taxon>
        <taxon>Bacilli</taxon>
        <taxon>Bacillales</taxon>
        <taxon>Paenibacillaceae</taxon>
        <taxon>Paenibacillus</taxon>
    </lineage>
</organism>
<sequence>MDQATIVIDLLLRKYKADRKWTRIVLEQLSEEDIRWSPTPESNSIANLVAHIAGAARQWFDAAYFGAAYIEDRSEEFERGLPMSKAQALELSERSYDSIVRVLEMMQADPDRLLEKPYLAYPPFNGGLDNNATILEMLLHQFRHLPSHLGQIIYIAKMRKGELQW</sequence>
<dbReference type="Pfam" id="PF07609">
    <property type="entry name" value="DUF1572"/>
    <property type="match status" value="1"/>
</dbReference>
<dbReference type="Gene3D" id="1.20.120.450">
    <property type="entry name" value="dinb family like domain"/>
    <property type="match status" value="1"/>
</dbReference>
<proteinExistence type="predicted"/>
<name>A0A6C0G684_9BACL</name>
<evidence type="ECO:0000313" key="2">
    <source>
        <dbReference type="Proteomes" id="UP000476064"/>
    </source>
</evidence>
<dbReference type="SUPFAM" id="SSF109854">
    <property type="entry name" value="DinB/YfiT-like putative metalloenzymes"/>
    <property type="match status" value="1"/>
</dbReference>
<dbReference type="RefSeq" id="WP_162357364.1">
    <property type="nucleotide sequence ID" value="NZ_CP048209.1"/>
</dbReference>